<evidence type="ECO:0000256" key="6">
    <source>
        <dbReference type="HAMAP-Rule" id="MF_00040"/>
    </source>
</evidence>
<dbReference type="Pfam" id="PF01765">
    <property type="entry name" value="RRF"/>
    <property type="match status" value="1"/>
</dbReference>
<dbReference type="KEGG" id="mkc:kam1_523"/>
<dbReference type="NCBIfam" id="TIGR00496">
    <property type="entry name" value="frr"/>
    <property type="match status" value="1"/>
</dbReference>
<dbReference type="GO" id="GO:0006415">
    <property type="term" value="P:translational termination"/>
    <property type="evidence" value="ECO:0007669"/>
    <property type="project" value="UniProtKB-UniRule"/>
</dbReference>
<proteinExistence type="inferred from homology"/>
<dbReference type="FunFam" id="1.10.132.20:FF:000001">
    <property type="entry name" value="Ribosome-recycling factor"/>
    <property type="match status" value="1"/>
</dbReference>
<gene>
    <name evidence="6" type="primary">frr</name>
    <name evidence="10" type="ORF">kam1_523</name>
</gene>
<evidence type="ECO:0000256" key="4">
    <source>
        <dbReference type="ARBA" id="ARBA00022917"/>
    </source>
</evidence>
<evidence type="ECO:0000313" key="11">
    <source>
        <dbReference type="Proteomes" id="UP000315925"/>
    </source>
</evidence>
<keyword evidence="3 6" id="KW-0963">Cytoplasm</keyword>
<dbReference type="InterPro" id="IPR036191">
    <property type="entry name" value="RRF_sf"/>
</dbReference>
<feature type="domain" description="Ribosome recycling factor" evidence="9">
    <location>
        <begin position="63"/>
        <end position="224"/>
    </location>
</feature>
<dbReference type="EMBL" id="CP037899">
    <property type="protein sequence ID" value="QDQ41772.1"/>
    <property type="molecule type" value="Genomic_DNA"/>
</dbReference>
<dbReference type="SUPFAM" id="SSF55194">
    <property type="entry name" value="Ribosome recycling factor, RRF"/>
    <property type="match status" value="1"/>
</dbReference>
<comment type="function">
    <text evidence="5 6">Responsible for the release of ribosomes from messenger RNA at the termination of protein biosynthesis. May increase the efficiency of translation by recycling ribosomes from one round of translation to another.</text>
</comment>
<evidence type="ECO:0000256" key="8">
    <source>
        <dbReference type="SAM" id="Phobius"/>
    </source>
</evidence>
<dbReference type="FunFam" id="3.30.1360.40:FF:000001">
    <property type="entry name" value="Ribosome-recycling factor"/>
    <property type="match status" value="1"/>
</dbReference>
<keyword evidence="4 6" id="KW-0648">Protein biosynthesis</keyword>
<evidence type="ECO:0000256" key="5">
    <source>
        <dbReference type="ARBA" id="ARBA00025050"/>
    </source>
</evidence>
<dbReference type="Gene3D" id="3.30.1360.40">
    <property type="match status" value="1"/>
</dbReference>
<dbReference type="AlphaFoldDB" id="A0A516TKJ8"/>
<dbReference type="GO" id="GO:0043023">
    <property type="term" value="F:ribosomal large subunit binding"/>
    <property type="evidence" value="ECO:0007669"/>
    <property type="project" value="TreeGrafter"/>
</dbReference>
<evidence type="ECO:0000256" key="7">
    <source>
        <dbReference type="SAM" id="Coils"/>
    </source>
</evidence>
<feature type="transmembrane region" description="Helical" evidence="8">
    <location>
        <begin position="21"/>
        <end position="41"/>
    </location>
</feature>
<feature type="coiled-coil region" evidence="7">
    <location>
        <begin position="180"/>
        <end position="214"/>
    </location>
</feature>
<evidence type="ECO:0000256" key="2">
    <source>
        <dbReference type="ARBA" id="ARBA00005912"/>
    </source>
</evidence>
<dbReference type="InterPro" id="IPR002661">
    <property type="entry name" value="Ribosome_recyc_fac"/>
</dbReference>
<dbReference type="Gene3D" id="1.10.132.20">
    <property type="entry name" value="Ribosome-recycling factor"/>
    <property type="match status" value="1"/>
</dbReference>
<dbReference type="GO" id="GO:0005737">
    <property type="term" value="C:cytoplasm"/>
    <property type="evidence" value="ECO:0007669"/>
    <property type="project" value="UniProtKB-SubCell"/>
</dbReference>
<keyword evidence="8" id="KW-1133">Transmembrane helix</keyword>
<dbReference type="Proteomes" id="UP000315925">
    <property type="component" value="Chromosome"/>
</dbReference>
<evidence type="ECO:0000313" key="10">
    <source>
        <dbReference type="EMBL" id="QDQ41772.1"/>
    </source>
</evidence>
<protein>
    <recommendedName>
        <fullName evidence="6">Ribosome-recycling factor</fullName>
        <shortName evidence="6">RRF</shortName>
    </recommendedName>
    <alternativeName>
        <fullName evidence="6">Ribosome-releasing factor</fullName>
    </alternativeName>
</protein>
<accession>A0A516TKJ8</accession>
<name>A0A516TKJ8_9BACT</name>
<dbReference type="PANTHER" id="PTHR20982">
    <property type="entry name" value="RIBOSOME RECYCLING FACTOR"/>
    <property type="match status" value="1"/>
</dbReference>
<organism evidence="10 11">
    <name type="scientific">Methylacidiphilum kamchatkense Kam1</name>
    <dbReference type="NCBI Taxonomy" id="1202785"/>
    <lineage>
        <taxon>Bacteria</taxon>
        <taxon>Pseudomonadati</taxon>
        <taxon>Verrucomicrobiota</taxon>
        <taxon>Methylacidiphilae</taxon>
        <taxon>Methylacidiphilales</taxon>
        <taxon>Methylacidiphilaceae</taxon>
        <taxon>Methylacidiphilum (ex Ratnadevi et al. 2023)</taxon>
    </lineage>
</organism>
<dbReference type="CDD" id="cd00520">
    <property type="entry name" value="RRF"/>
    <property type="match status" value="1"/>
</dbReference>
<comment type="subcellular location">
    <subcellularLocation>
        <location evidence="1 6">Cytoplasm</location>
    </subcellularLocation>
</comment>
<dbReference type="STRING" id="1202785.A946_05230"/>
<dbReference type="PANTHER" id="PTHR20982:SF3">
    <property type="entry name" value="MITOCHONDRIAL RIBOSOME RECYCLING FACTOR PSEUDO 1"/>
    <property type="match status" value="1"/>
</dbReference>
<reference evidence="11" key="1">
    <citation type="submission" date="2019-03" db="EMBL/GenBank/DDBJ databases">
        <title>Complete genome of Methylacidiphilum kamchatkense Kam1.</title>
        <authorList>
            <person name="Kruse T."/>
            <person name="Murarilal Ratnadevi C."/>
            <person name="Erikstad H.-A."/>
            <person name="Birkeland N.-K."/>
        </authorList>
    </citation>
    <scope>NUCLEOTIDE SEQUENCE [LARGE SCALE GENOMIC DNA]</scope>
    <source>
        <strain evidence="11">kam1</strain>
    </source>
</reference>
<dbReference type="HAMAP" id="MF_00040">
    <property type="entry name" value="RRF"/>
    <property type="match status" value="1"/>
</dbReference>
<keyword evidence="8" id="KW-0812">Transmembrane</keyword>
<sequence>MALLLEHWSQIRGKAKYDDRAWFFSLFFVIILDTRLLRVFMSIDDVLLEAEDKMEKSVEKTRMELASLRSGKANPEMISNISVEAYETHMKLKDLAAITAPDVNLLVVQPWDLTLVEAIRKAIEESKLGFNPVVDAKIIRIPIPPLSEERRMELIKVARKISEEGRVGIRAIRRHSLEELKKLGKEAHISEDEVERAEKEIQKLTDLYIEKVDKLLEVKEKDLLKV</sequence>
<keyword evidence="8" id="KW-0472">Membrane</keyword>
<keyword evidence="7" id="KW-0175">Coiled coil</keyword>
<evidence type="ECO:0000256" key="1">
    <source>
        <dbReference type="ARBA" id="ARBA00004496"/>
    </source>
</evidence>
<evidence type="ECO:0000259" key="9">
    <source>
        <dbReference type="Pfam" id="PF01765"/>
    </source>
</evidence>
<evidence type="ECO:0000256" key="3">
    <source>
        <dbReference type="ARBA" id="ARBA00022490"/>
    </source>
</evidence>
<comment type="similarity">
    <text evidence="2 6">Belongs to the RRF family.</text>
</comment>
<dbReference type="InterPro" id="IPR023584">
    <property type="entry name" value="Ribosome_recyc_fac_dom"/>
</dbReference>